<dbReference type="InterPro" id="IPR006199">
    <property type="entry name" value="LexA_DNA-bd_dom"/>
</dbReference>
<sequence>MVNVTVDFNLLTAKQKKVYSVIETFIKTRGIPPTVREIGEMVGEKTPGAVQGILNRLEQKGVIKREVGMARSIQLVTDTSQYMNPVYLPKLKKVSNRNISDLFNIYNIIQYYPFPSALFEADSSPENCFLISCPDNSLLYSGIKYEDHLIIDRDIENKLNDGDIVLILYDNHALLRYYSKHENPNNIVLKADSDLIGREVFSKDEVIIVGKLIGKYTKY</sequence>
<evidence type="ECO:0000313" key="4">
    <source>
        <dbReference type="Proteomes" id="UP000005435"/>
    </source>
</evidence>
<organism evidence="3 4">
    <name type="scientific">Acetivibrio clariflavus (strain DSM 19732 / NBRC 101661 / EBR45)</name>
    <name type="common">Clostridium clariflavum</name>
    <dbReference type="NCBI Taxonomy" id="720554"/>
    <lineage>
        <taxon>Bacteria</taxon>
        <taxon>Bacillati</taxon>
        <taxon>Bacillota</taxon>
        <taxon>Clostridia</taxon>
        <taxon>Eubacteriales</taxon>
        <taxon>Oscillospiraceae</taxon>
        <taxon>Acetivibrio</taxon>
    </lineage>
</organism>
<gene>
    <name evidence="3" type="ordered locus">Clocl_4060</name>
</gene>
<dbReference type="InterPro" id="IPR050077">
    <property type="entry name" value="LexA_repressor"/>
</dbReference>
<dbReference type="STRING" id="720554.Clocl_4060"/>
<feature type="domain" description="LexA repressor DNA-binding" evidence="2">
    <location>
        <begin position="11"/>
        <end position="71"/>
    </location>
</feature>
<dbReference type="InterPro" id="IPR036286">
    <property type="entry name" value="LexA/Signal_pep-like_sf"/>
</dbReference>
<dbReference type="GO" id="GO:0006508">
    <property type="term" value="P:proteolysis"/>
    <property type="evidence" value="ECO:0007669"/>
    <property type="project" value="InterPro"/>
</dbReference>
<dbReference type="RefSeq" id="WP_014256995.1">
    <property type="nucleotide sequence ID" value="NC_016627.1"/>
</dbReference>
<dbReference type="KEGG" id="ccl:Clocl_4060"/>
<dbReference type="PANTHER" id="PTHR33516">
    <property type="entry name" value="LEXA REPRESSOR"/>
    <property type="match status" value="1"/>
</dbReference>
<dbReference type="SUPFAM" id="SSF46785">
    <property type="entry name" value="Winged helix' DNA-binding domain"/>
    <property type="match status" value="1"/>
</dbReference>
<evidence type="ECO:0000313" key="3">
    <source>
        <dbReference type="EMBL" id="AEV70496.1"/>
    </source>
</evidence>
<proteinExistence type="predicted"/>
<dbReference type="eggNOG" id="COG1974">
    <property type="taxonomic scope" value="Bacteria"/>
</dbReference>
<dbReference type="InterPro" id="IPR036388">
    <property type="entry name" value="WH-like_DNA-bd_sf"/>
</dbReference>
<keyword evidence="4" id="KW-1185">Reference proteome</keyword>
<dbReference type="HOGENOM" id="CLU_066192_45_1_9"/>
<dbReference type="Gene3D" id="1.10.10.10">
    <property type="entry name" value="Winged helix-like DNA-binding domain superfamily/Winged helix DNA-binding domain"/>
    <property type="match status" value="1"/>
</dbReference>
<dbReference type="Gene3D" id="2.10.109.10">
    <property type="entry name" value="Umud Fragment, subunit A"/>
    <property type="match status" value="1"/>
</dbReference>
<dbReference type="GO" id="GO:0004252">
    <property type="term" value="F:serine-type endopeptidase activity"/>
    <property type="evidence" value="ECO:0007669"/>
    <property type="project" value="InterPro"/>
</dbReference>
<dbReference type="AlphaFoldDB" id="G8LSY3"/>
<dbReference type="Pfam" id="PF01726">
    <property type="entry name" value="LexA_DNA_bind"/>
    <property type="match status" value="1"/>
</dbReference>
<reference evidence="4" key="1">
    <citation type="submission" date="2011-12" db="EMBL/GenBank/DDBJ databases">
        <title>Complete sequence of Clostridium clariflavum DSM 19732.</title>
        <authorList>
            <consortium name="US DOE Joint Genome Institute"/>
            <person name="Lucas S."/>
            <person name="Han J."/>
            <person name="Lapidus A."/>
            <person name="Cheng J.-F."/>
            <person name="Goodwin L."/>
            <person name="Pitluck S."/>
            <person name="Peters L."/>
            <person name="Teshima H."/>
            <person name="Detter J.C."/>
            <person name="Han C."/>
            <person name="Tapia R."/>
            <person name="Land M."/>
            <person name="Hauser L."/>
            <person name="Kyrpides N."/>
            <person name="Ivanova N."/>
            <person name="Pagani I."/>
            <person name="Kitzmiller T."/>
            <person name="Lynd L."/>
            <person name="Izquierdo J."/>
            <person name="Woyke T."/>
        </authorList>
    </citation>
    <scope>NUCLEOTIDE SEQUENCE [LARGE SCALE GENOMIC DNA]</scope>
    <source>
        <strain evidence="4">DSM 19732 / NBRC 101661 / EBR45</strain>
    </source>
</reference>
<dbReference type="InterPro" id="IPR015927">
    <property type="entry name" value="Peptidase_S24_S26A/B/C"/>
</dbReference>
<dbReference type="Pfam" id="PF00717">
    <property type="entry name" value="Peptidase_S24"/>
    <property type="match status" value="1"/>
</dbReference>
<feature type="domain" description="Peptidase S24/S26A/S26B/S26C" evidence="1">
    <location>
        <begin position="107"/>
        <end position="213"/>
    </location>
</feature>
<name>G8LSY3_ACECE</name>
<reference evidence="3 4" key="2">
    <citation type="journal article" date="2012" name="Stand. Genomic Sci.">
        <title>Complete Genome Sequence of Clostridium clariflavum DSM 19732.</title>
        <authorList>
            <person name="Izquierdo J.A."/>
            <person name="Goodwin L."/>
            <person name="Davenport K.W."/>
            <person name="Teshima H."/>
            <person name="Bruce D."/>
            <person name="Detter C."/>
            <person name="Tapia R."/>
            <person name="Han S."/>
            <person name="Land M."/>
            <person name="Hauser L."/>
            <person name="Jeffries C.D."/>
            <person name="Han J."/>
            <person name="Pitluck S."/>
            <person name="Nolan M."/>
            <person name="Chen A."/>
            <person name="Huntemann M."/>
            <person name="Mavromatis K."/>
            <person name="Mikhailova N."/>
            <person name="Liolios K."/>
            <person name="Woyke T."/>
            <person name="Lynd L.R."/>
        </authorList>
    </citation>
    <scope>NUCLEOTIDE SEQUENCE [LARGE SCALE GENOMIC DNA]</scope>
    <source>
        <strain evidence="4">DSM 19732 / NBRC 101661 / EBR45</strain>
    </source>
</reference>
<evidence type="ECO:0000259" key="1">
    <source>
        <dbReference type="Pfam" id="PF00717"/>
    </source>
</evidence>
<dbReference type="SUPFAM" id="SSF51306">
    <property type="entry name" value="LexA/Signal peptidase"/>
    <property type="match status" value="1"/>
</dbReference>
<dbReference type="PANTHER" id="PTHR33516:SF2">
    <property type="entry name" value="LEXA REPRESSOR-RELATED"/>
    <property type="match status" value="1"/>
</dbReference>
<protein>
    <submittedName>
        <fullName evidence="3">SOS response transcriptional repressor, RecA-mediated autopeptidase</fullName>
    </submittedName>
</protein>
<dbReference type="InterPro" id="IPR036390">
    <property type="entry name" value="WH_DNA-bd_sf"/>
</dbReference>
<accession>G8LSY3</accession>
<dbReference type="Proteomes" id="UP000005435">
    <property type="component" value="Chromosome"/>
</dbReference>
<dbReference type="EMBL" id="CP003065">
    <property type="protein sequence ID" value="AEV70496.1"/>
    <property type="molecule type" value="Genomic_DNA"/>
</dbReference>
<evidence type="ECO:0000259" key="2">
    <source>
        <dbReference type="Pfam" id="PF01726"/>
    </source>
</evidence>